<keyword evidence="4" id="KW-1185">Reference proteome</keyword>
<dbReference type="GO" id="GO:0004622">
    <property type="term" value="F:phosphatidylcholine lysophospholipase activity"/>
    <property type="evidence" value="ECO:0007669"/>
    <property type="project" value="TreeGrafter"/>
</dbReference>
<feature type="compositionally biased region" description="Low complexity" evidence="1">
    <location>
        <begin position="114"/>
        <end position="131"/>
    </location>
</feature>
<comment type="caution">
    <text evidence="3">The sequence shown here is derived from an EMBL/GenBank/DDBJ whole genome shotgun (WGS) entry which is preliminary data.</text>
</comment>
<keyword evidence="2" id="KW-0812">Transmembrane</keyword>
<evidence type="ECO:0000256" key="2">
    <source>
        <dbReference type="SAM" id="Phobius"/>
    </source>
</evidence>
<dbReference type="Pfam" id="PF04311">
    <property type="entry name" value="DUF459"/>
    <property type="match status" value="1"/>
</dbReference>
<proteinExistence type="predicted"/>
<dbReference type="InterPro" id="IPR051532">
    <property type="entry name" value="Ester_Hydrolysis_Enzymes"/>
</dbReference>
<dbReference type="InterPro" id="IPR036514">
    <property type="entry name" value="SGNH_hydro_sf"/>
</dbReference>
<dbReference type="EMBL" id="LBNE01000014">
    <property type="protein sequence ID" value="KKO70516.1"/>
    <property type="molecule type" value="Genomic_DNA"/>
</dbReference>
<sequence>MRNSSPAPVRRPFFKLLYTLLLTAAALVWLMQNSISNYWLEVYHRDPGIPAFQASALWQTGGELQRDWMHYQDAGSAALHRFDDAMRERINQTWLTPPRQAQQATVRGMEARPARPASEAAAPPAAAVPAPAQEPPSTVPAETVLDAHEYPWSVLPEPAALPESGVLTSLVRDDTMPLKARHNTLDAWPAGQPDAAPDSLVAASRNAGPAAGIGNEASRTTTEEAGTSAPPDLFLPPPPQVLLQAGDTVFFVGDSMMQGVAPHVRKQLFKEHGIESLDLSKQSSGLAYTGFFNWPATVEQTLTSHPDIRLMVVFLGPNDPWDFPLARGQPFLRFKSPEWEAAYRERIRALLESAREHQVHVMWLEVPAMKKNSLNQSMDYLNTLYASEVAHAGAQFIPTNLLLGNENAAYSTHVQVGDRRVKVRIDDGIHFTVAGQRLIAEAVLARIDVLPAPDSAQ</sequence>
<dbReference type="Proteomes" id="UP000078084">
    <property type="component" value="Unassembled WGS sequence"/>
</dbReference>
<evidence type="ECO:0000313" key="4">
    <source>
        <dbReference type="Proteomes" id="UP000078084"/>
    </source>
</evidence>
<keyword evidence="2" id="KW-1133">Transmembrane helix</keyword>
<accession>A0A171KNP9</accession>
<dbReference type="PATRIC" id="fig|206506.3.peg.3362"/>
<gene>
    <name evidence="3" type="ORF">AAV32_15785</name>
</gene>
<dbReference type="PANTHER" id="PTHR30383:SF24">
    <property type="entry name" value="THIOESTERASE 1_PROTEASE 1_LYSOPHOSPHOLIPASE L1"/>
    <property type="match status" value="1"/>
</dbReference>
<protein>
    <recommendedName>
        <fullName evidence="5">SGNH hydrolase-type esterase domain-containing protein</fullName>
    </recommendedName>
</protein>
<evidence type="ECO:0000256" key="1">
    <source>
        <dbReference type="SAM" id="MobiDB-lite"/>
    </source>
</evidence>
<organism evidence="3 4">
    <name type="scientific">Kerstersia gyiorum</name>
    <dbReference type="NCBI Taxonomy" id="206506"/>
    <lineage>
        <taxon>Bacteria</taxon>
        <taxon>Pseudomonadati</taxon>
        <taxon>Pseudomonadota</taxon>
        <taxon>Betaproteobacteria</taxon>
        <taxon>Burkholderiales</taxon>
        <taxon>Alcaligenaceae</taxon>
        <taxon>Kerstersia</taxon>
    </lineage>
</organism>
<dbReference type="AlphaFoldDB" id="A0A171KNP9"/>
<name>A0A171KNP9_9BURK</name>
<dbReference type="CDD" id="cd01829">
    <property type="entry name" value="SGNH_hydrolase_peri2"/>
    <property type="match status" value="1"/>
</dbReference>
<feature type="region of interest" description="Disordered" evidence="1">
    <location>
        <begin position="97"/>
        <end position="138"/>
    </location>
</feature>
<dbReference type="InterPro" id="IPR007407">
    <property type="entry name" value="DUF459"/>
</dbReference>
<reference evidence="3 4" key="1">
    <citation type="submission" date="2015-04" db="EMBL/GenBank/DDBJ databases">
        <title>Genome sequence of Kerstersia gyiorum CG1.</title>
        <authorList>
            <person name="Greninger A.L."/>
            <person name="Kozyreva V."/>
            <person name="Chaturvedi V."/>
        </authorList>
    </citation>
    <scope>NUCLEOTIDE SEQUENCE [LARGE SCALE GENOMIC DNA]</scope>
    <source>
        <strain evidence="3 4">CG1</strain>
    </source>
</reference>
<feature type="transmembrane region" description="Helical" evidence="2">
    <location>
        <begin position="12"/>
        <end position="31"/>
    </location>
</feature>
<dbReference type="RefSeq" id="WP_068374587.1">
    <property type="nucleotide sequence ID" value="NZ_LBNE01000014.1"/>
</dbReference>
<evidence type="ECO:0000313" key="3">
    <source>
        <dbReference type="EMBL" id="KKO70516.1"/>
    </source>
</evidence>
<evidence type="ECO:0008006" key="5">
    <source>
        <dbReference type="Google" id="ProtNLM"/>
    </source>
</evidence>
<dbReference type="SUPFAM" id="SSF52266">
    <property type="entry name" value="SGNH hydrolase"/>
    <property type="match status" value="1"/>
</dbReference>
<dbReference type="PANTHER" id="PTHR30383">
    <property type="entry name" value="THIOESTERASE 1/PROTEASE 1/LYSOPHOSPHOLIPASE L1"/>
    <property type="match status" value="1"/>
</dbReference>
<feature type="region of interest" description="Disordered" evidence="1">
    <location>
        <begin position="206"/>
        <end position="234"/>
    </location>
</feature>
<dbReference type="Gene3D" id="3.40.50.1110">
    <property type="entry name" value="SGNH hydrolase"/>
    <property type="match status" value="1"/>
</dbReference>
<dbReference type="STRING" id="206506.AAV32_15785"/>
<keyword evidence="2" id="KW-0472">Membrane</keyword>